<comment type="subcellular location">
    <subcellularLocation>
        <location evidence="3">Cytoplasm</location>
    </subcellularLocation>
    <text evidence="3">Binds to ribosomes.</text>
</comment>
<dbReference type="SUPFAM" id="SSF54980">
    <property type="entry name" value="EF-G C-terminal domain-like"/>
    <property type="match status" value="2"/>
</dbReference>
<dbReference type="InterPro" id="IPR000640">
    <property type="entry name" value="EFG_V-like"/>
</dbReference>
<dbReference type="Pfam" id="PF00009">
    <property type="entry name" value="GTP_EFTU"/>
    <property type="match status" value="1"/>
</dbReference>
<keyword evidence="1 3" id="KW-0547">Nucleotide-binding</keyword>
<dbReference type="CDD" id="cd01891">
    <property type="entry name" value="TypA_BipA"/>
    <property type="match status" value="1"/>
</dbReference>
<gene>
    <name evidence="5" type="primary">typA</name>
    <name evidence="3" type="synonym">bipA</name>
    <name evidence="5" type="ORF">K9V48_00450</name>
</gene>
<dbReference type="NCBIfam" id="TIGR01394">
    <property type="entry name" value="TypA_BipA"/>
    <property type="match status" value="1"/>
</dbReference>
<dbReference type="PANTHER" id="PTHR42908:SF8">
    <property type="entry name" value="TR-TYPE G DOMAIN-CONTAINING PROTEIN"/>
    <property type="match status" value="1"/>
</dbReference>
<dbReference type="InterPro" id="IPR035647">
    <property type="entry name" value="EFG_III/V"/>
</dbReference>
<comment type="catalytic activity">
    <reaction evidence="3">
        <text>GTP + H2O = GDP + phosphate + H(+)</text>
        <dbReference type="Rhea" id="RHEA:19669"/>
        <dbReference type="ChEBI" id="CHEBI:15377"/>
        <dbReference type="ChEBI" id="CHEBI:15378"/>
        <dbReference type="ChEBI" id="CHEBI:37565"/>
        <dbReference type="ChEBI" id="CHEBI:43474"/>
        <dbReference type="ChEBI" id="CHEBI:58189"/>
    </reaction>
</comment>
<dbReference type="Gene3D" id="3.30.70.240">
    <property type="match status" value="1"/>
</dbReference>
<keyword evidence="3" id="KW-0378">Hydrolase</keyword>
<dbReference type="Gene3D" id="3.40.50.300">
    <property type="entry name" value="P-loop containing nucleotide triphosphate hydrolases"/>
    <property type="match status" value="1"/>
</dbReference>
<dbReference type="Pfam" id="PF03144">
    <property type="entry name" value="GTP_EFTU_D2"/>
    <property type="match status" value="1"/>
</dbReference>
<dbReference type="NCBIfam" id="TIGR00231">
    <property type="entry name" value="small_GTP"/>
    <property type="match status" value="1"/>
</dbReference>
<dbReference type="PRINTS" id="PR00315">
    <property type="entry name" value="ELONGATNFCT"/>
</dbReference>
<dbReference type="EMBL" id="JAIQUM010000001">
    <property type="protein sequence ID" value="MBZ5748755.1"/>
    <property type="molecule type" value="Genomic_DNA"/>
</dbReference>
<dbReference type="SMART" id="SM00838">
    <property type="entry name" value="EFG_C"/>
    <property type="match status" value="1"/>
</dbReference>
<comment type="similarity">
    <text evidence="3">Belongs to the TRAFAC class translation factor GTPase superfamily. Classic translation factor GTPase family. BipA subfamily.</text>
</comment>
<dbReference type="Pfam" id="PF21018">
    <property type="entry name" value="BipA_C"/>
    <property type="match status" value="1"/>
</dbReference>
<dbReference type="Gene3D" id="2.40.30.10">
    <property type="entry name" value="Translation factors"/>
    <property type="match status" value="1"/>
</dbReference>
<dbReference type="InterPro" id="IPR031157">
    <property type="entry name" value="G_TR_CS"/>
</dbReference>
<keyword evidence="2 3" id="KW-0342">GTP-binding</keyword>
<evidence type="ECO:0000256" key="2">
    <source>
        <dbReference type="ARBA" id="ARBA00023134"/>
    </source>
</evidence>
<dbReference type="Proteomes" id="UP001165287">
    <property type="component" value="Unassembled WGS sequence"/>
</dbReference>
<dbReference type="InterPro" id="IPR047043">
    <property type="entry name" value="BipA_III"/>
</dbReference>
<dbReference type="InterPro" id="IPR009000">
    <property type="entry name" value="Transl_B-barrel_sf"/>
</dbReference>
<evidence type="ECO:0000313" key="6">
    <source>
        <dbReference type="Proteomes" id="UP001165287"/>
    </source>
</evidence>
<comment type="caution">
    <text evidence="5">The sequence shown here is derived from an EMBL/GenBank/DDBJ whole genome shotgun (WGS) entry which is preliminary data.</text>
</comment>
<keyword evidence="3" id="KW-0694">RNA-binding</keyword>
<dbReference type="InterPro" id="IPR048876">
    <property type="entry name" value="BipA_C"/>
</dbReference>
<dbReference type="InterPro" id="IPR000795">
    <property type="entry name" value="T_Tr_GTP-bd_dom"/>
</dbReference>
<comment type="function">
    <text evidence="3">A 50S ribosomal subunit assembly protein with GTPase activity, required for 50S subunit assembly at low temperatures, may also play a role in translation. Binds GTP and analogs. Binds the 70S ribosome between the 30S and 50S subunits, in a similar position as ribosome-bound EF-G; it contacts a number of ribosomal proteins, both rRNAs and the A-site tRNA.</text>
</comment>
<dbReference type="Gene3D" id="3.30.70.870">
    <property type="entry name" value="Elongation Factor G (Translational Gtpase), domain 3"/>
    <property type="match status" value="1"/>
</dbReference>
<dbReference type="InterPro" id="IPR027417">
    <property type="entry name" value="P-loop_NTPase"/>
</dbReference>
<accession>A0ABS7UKA5</accession>
<dbReference type="InterPro" id="IPR004161">
    <property type="entry name" value="EFTu-like_2"/>
</dbReference>
<dbReference type="InterPro" id="IPR035651">
    <property type="entry name" value="BipA_V"/>
</dbReference>
<keyword evidence="3" id="KW-0699">rRNA-binding</keyword>
<dbReference type="InterPro" id="IPR047041">
    <property type="entry name" value="BipA_GTP-bd_dom"/>
</dbReference>
<feature type="binding site" evidence="3">
    <location>
        <begin position="17"/>
        <end position="22"/>
    </location>
    <ligand>
        <name>GTP</name>
        <dbReference type="ChEBI" id="CHEBI:37565"/>
    </ligand>
</feature>
<feature type="binding site" evidence="3">
    <location>
        <begin position="130"/>
        <end position="133"/>
    </location>
    <ligand>
        <name>GTP</name>
        <dbReference type="ChEBI" id="CHEBI:37565"/>
    </ligand>
</feature>
<dbReference type="PROSITE" id="PS00301">
    <property type="entry name" value="G_TR_1"/>
    <property type="match status" value="1"/>
</dbReference>
<dbReference type="Pfam" id="PF00679">
    <property type="entry name" value="EFG_C"/>
    <property type="match status" value="1"/>
</dbReference>
<dbReference type="CDD" id="cd16263">
    <property type="entry name" value="BipA_III"/>
    <property type="match status" value="1"/>
</dbReference>
<evidence type="ECO:0000256" key="3">
    <source>
        <dbReference type="HAMAP-Rule" id="MF_00849"/>
    </source>
</evidence>
<proteinExistence type="inferred from homology"/>
<dbReference type="PANTHER" id="PTHR42908">
    <property type="entry name" value="TRANSLATION ELONGATION FACTOR-RELATED"/>
    <property type="match status" value="1"/>
</dbReference>
<keyword evidence="3" id="KW-0820">tRNA-binding</keyword>
<protein>
    <recommendedName>
        <fullName evidence="3">Large ribosomal subunit assembly factor BipA</fullName>
        <ecNumber evidence="3">3.6.5.-</ecNumber>
    </recommendedName>
    <alternativeName>
        <fullName evidence="3">GTP-binding protein BipA</fullName>
    </alternativeName>
</protein>
<dbReference type="InterPro" id="IPR042116">
    <property type="entry name" value="TypA/BipA_C"/>
</dbReference>
<keyword evidence="3" id="KW-0690">Ribosome biogenesis</keyword>
<feature type="domain" description="Tr-type G" evidence="4">
    <location>
        <begin position="5"/>
        <end position="202"/>
    </location>
</feature>
<keyword evidence="3" id="KW-0963">Cytoplasm</keyword>
<evidence type="ECO:0000313" key="5">
    <source>
        <dbReference type="EMBL" id="MBZ5748755.1"/>
    </source>
</evidence>
<dbReference type="CDD" id="cd03691">
    <property type="entry name" value="BipA_TypA_II"/>
    <property type="match status" value="1"/>
</dbReference>
<dbReference type="PROSITE" id="PS51722">
    <property type="entry name" value="G_TR_2"/>
    <property type="match status" value="1"/>
</dbReference>
<dbReference type="SUPFAM" id="SSF50447">
    <property type="entry name" value="Translation proteins"/>
    <property type="match status" value="1"/>
</dbReference>
<reference evidence="5" key="1">
    <citation type="submission" date="2024-05" db="EMBL/GenBank/DDBJ databases">
        <title>Metabacillus sp. nov., isolated from the rhizosphere soil of tomato plants.</title>
        <authorList>
            <person name="Ma R."/>
        </authorList>
    </citation>
    <scope>NUCLEOTIDE SEQUENCE</scope>
    <source>
        <strain evidence="5">DBTR6</strain>
    </source>
</reference>
<organism evidence="5 6">
    <name type="scientific">Metabacillus rhizolycopersici</name>
    <dbReference type="NCBI Taxonomy" id="2875709"/>
    <lineage>
        <taxon>Bacteria</taxon>
        <taxon>Bacillati</taxon>
        <taxon>Bacillota</taxon>
        <taxon>Bacilli</taxon>
        <taxon>Bacillales</taxon>
        <taxon>Bacillaceae</taxon>
        <taxon>Metabacillus</taxon>
    </lineage>
</organism>
<comment type="subunit">
    <text evidence="3">Monomer.</text>
</comment>
<keyword evidence="6" id="KW-1185">Reference proteome</keyword>
<dbReference type="RefSeq" id="WP_224135863.1">
    <property type="nucleotide sequence ID" value="NZ_JAIQUM010000001.1"/>
</dbReference>
<dbReference type="InterPro" id="IPR006298">
    <property type="entry name" value="BipA"/>
</dbReference>
<dbReference type="SUPFAM" id="SSF52540">
    <property type="entry name" value="P-loop containing nucleoside triphosphate hydrolases"/>
    <property type="match status" value="1"/>
</dbReference>
<sequence>MKLRNDIRNIAIIAHVDHGKTTLVDQLLHQSGTFRSNEQVAERAMDSNDIERERGITILAKNTAINYKDTRINIMDTPGHADFGGEVERIMKMVDGVLLIVDAYEGCMPQTRFVLKKALEQNLTPIVVVNKIDRDFARPTEVVDEVIDLFIELDANEEQLEFPVIFASGINGTASLSPDPADQEENMEVLYDSIIKHIPAPIENREEPLQFQVALLDYNDYVGRIGIGRVFRGTMQVGQQVSLMKIDGTIKNFRVSKIFGFQGLKRIEIEQAVAGDLVAVSGMEDINVGETVCPVEHQEALPILRIDEPTLQMTFAVNNSPFAGREGKFVTSRKIEERLMSQLQTDVSLRVDPTASPDAWIVSGRGELHLSILIENMRREGYELQVSKPEVIIKEIDGVKCEPVERVQIDVPEEHTGGVMESIGARKGDMIDMINNGNGQVRLIFNVPARGLIGYSTEFMSLTRGFGIINHTFDSYQPMQKGQVGGRRQGVLVSMENGKSTTYGIQGVEDRGIIFVEAGVDVYEGMIVGEHTRENDLVVNICKMKQQTNIRSANKDQTNSMKKPRIMSLEEALEYLNEDEYCELTPESIRLRKKILDKNEREKAAKKKKLASTN</sequence>
<dbReference type="InterPro" id="IPR005225">
    <property type="entry name" value="Small_GTP-bd"/>
</dbReference>
<dbReference type="HAMAP" id="MF_00849">
    <property type="entry name" value="BipA"/>
    <property type="match status" value="1"/>
</dbReference>
<dbReference type="Gene3D" id="2.40.50.250">
    <property type="entry name" value="bipa protein"/>
    <property type="match status" value="1"/>
</dbReference>
<dbReference type="InterPro" id="IPR047042">
    <property type="entry name" value="BipA_II"/>
</dbReference>
<dbReference type="CDD" id="cd03710">
    <property type="entry name" value="BipA_TypA_C"/>
    <property type="match status" value="1"/>
</dbReference>
<dbReference type="EC" id="3.6.5.-" evidence="3"/>
<evidence type="ECO:0000259" key="4">
    <source>
        <dbReference type="PROSITE" id="PS51722"/>
    </source>
</evidence>
<name>A0ABS7UKA5_9BACI</name>
<evidence type="ECO:0000256" key="1">
    <source>
        <dbReference type="ARBA" id="ARBA00022741"/>
    </source>
</evidence>